<sequence length="120" mass="13516">MWRGDTMSIARTRVVDVEIIRYSTCTSLLPVQLQVHSGGSIIVLFHRHPSIRQVRTEKILATRSARCCELSSTRIYEGDTSTACCRSRSRPTNGTPRTILRTSHVLGIELSAGDTPWRFK</sequence>
<dbReference type="EMBL" id="KQ085990">
    <property type="protein sequence ID" value="KLO11852.1"/>
    <property type="molecule type" value="Genomic_DNA"/>
</dbReference>
<keyword evidence="2" id="KW-1185">Reference proteome</keyword>
<dbReference type="Proteomes" id="UP000053477">
    <property type="component" value="Unassembled WGS sequence"/>
</dbReference>
<name>A0A0H2RJN6_9AGAM</name>
<organism evidence="1 2">
    <name type="scientific">Schizopora paradoxa</name>
    <dbReference type="NCBI Taxonomy" id="27342"/>
    <lineage>
        <taxon>Eukaryota</taxon>
        <taxon>Fungi</taxon>
        <taxon>Dikarya</taxon>
        <taxon>Basidiomycota</taxon>
        <taxon>Agaricomycotina</taxon>
        <taxon>Agaricomycetes</taxon>
        <taxon>Hymenochaetales</taxon>
        <taxon>Schizoporaceae</taxon>
        <taxon>Schizopora</taxon>
    </lineage>
</organism>
<dbReference type="InParanoid" id="A0A0H2RJN6"/>
<evidence type="ECO:0000313" key="2">
    <source>
        <dbReference type="Proteomes" id="UP000053477"/>
    </source>
</evidence>
<proteinExistence type="predicted"/>
<dbReference type="AlphaFoldDB" id="A0A0H2RJN6"/>
<reference evidence="1 2" key="1">
    <citation type="submission" date="2015-04" db="EMBL/GenBank/DDBJ databases">
        <title>Complete genome sequence of Schizopora paradoxa KUC8140, a cosmopolitan wood degrader in East Asia.</title>
        <authorList>
            <consortium name="DOE Joint Genome Institute"/>
            <person name="Min B."/>
            <person name="Park H."/>
            <person name="Jang Y."/>
            <person name="Kim J.-J."/>
            <person name="Kim K.H."/>
            <person name="Pangilinan J."/>
            <person name="Lipzen A."/>
            <person name="Riley R."/>
            <person name="Grigoriev I.V."/>
            <person name="Spatafora J.W."/>
            <person name="Choi I.-G."/>
        </authorList>
    </citation>
    <scope>NUCLEOTIDE SEQUENCE [LARGE SCALE GENOMIC DNA]</scope>
    <source>
        <strain evidence="1 2">KUC8140</strain>
    </source>
</reference>
<protein>
    <submittedName>
        <fullName evidence="1">Uncharacterized protein</fullName>
    </submittedName>
</protein>
<evidence type="ECO:0000313" key="1">
    <source>
        <dbReference type="EMBL" id="KLO11852.1"/>
    </source>
</evidence>
<accession>A0A0H2RJN6</accession>
<gene>
    <name evidence="1" type="ORF">SCHPADRAFT_448296</name>
</gene>